<accession>A0A4Z2J2K5</accession>
<sequence length="239" mass="23334">MALCPGDLGLVSAWGSAWDKAAINKVTPRPVAATEAVLVGPTGFLSGTLDGFLTVEETAAPPAGLLDTAPAAEAFAVVAIFLTAAVWFEGFTPFAVRCEAVPGRDPAAPADVAAGCVLVARALGLTLGSDATGLPLAFGAAPGAAASAASSGGDGACSATLSCDGEGSATAAASEQVVKCDYKLNGLDQRAFKGVAVKTGRTGGCRQLSARKGCSVTICYKPGTLSESTGPVPAATGAG</sequence>
<organism evidence="1 2">
    <name type="scientific">Liparis tanakae</name>
    <name type="common">Tanaka's snailfish</name>
    <dbReference type="NCBI Taxonomy" id="230148"/>
    <lineage>
        <taxon>Eukaryota</taxon>
        <taxon>Metazoa</taxon>
        <taxon>Chordata</taxon>
        <taxon>Craniata</taxon>
        <taxon>Vertebrata</taxon>
        <taxon>Euteleostomi</taxon>
        <taxon>Actinopterygii</taxon>
        <taxon>Neopterygii</taxon>
        <taxon>Teleostei</taxon>
        <taxon>Neoteleostei</taxon>
        <taxon>Acanthomorphata</taxon>
        <taxon>Eupercaria</taxon>
        <taxon>Perciformes</taxon>
        <taxon>Cottioidei</taxon>
        <taxon>Cottales</taxon>
        <taxon>Liparidae</taxon>
        <taxon>Liparis</taxon>
    </lineage>
</organism>
<comment type="caution">
    <text evidence="1">The sequence shown here is derived from an EMBL/GenBank/DDBJ whole genome shotgun (WGS) entry which is preliminary data.</text>
</comment>
<proteinExistence type="predicted"/>
<dbReference type="AlphaFoldDB" id="A0A4Z2J2K5"/>
<keyword evidence="2" id="KW-1185">Reference proteome</keyword>
<dbReference type="Proteomes" id="UP000314294">
    <property type="component" value="Unassembled WGS sequence"/>
</dbReference>
<protein>
    <submittedName>
        <fullName evidence="1">Uncharacterized protein</fullName>
    </submittedName>
</protein>
<name>A0A4Z2J2K5_9TELE</name>
<gene>
    <name evidence="1" type="ORF">EYF80_006231</name>
</gene>
<evidence type="ECO:0000313" key="1">
    <source>
        <dbReference type="EMBL" id="TNN83713.1"/>
    </source>
</evidence>
<evidence type="ECO:0000313" key="2">
    <source>
        <dbReference type="Proteomes" id="UP000314294"/>
    </source>
</evidence>
<reference evidence="1 2" key="1">
    <citation type="submission" date="2019-03" db="EMBL/GenBank/DDBJ databases">
        <title>First draft genome of Liparis tanakae, snailfish: a comprehensive survey of snailfish specific genes.</title>
        <authorList>
            <person name="Kim W."/>
            <person name="Song I."/>
            <person name="Jeong J.-H."/>
            <person name="Kim D."/>
            <person name="Kim S."/>
            <person name="Ryu S."/>
            <person name="Song J.Y."/>
            <person name="Lee S.K."/>
        </authorList>
    </citation>
    <scope>NUCLEOTIDE SEQUENCE [LARGE SCALE GENOMIC DNA]</scope>
    <source>
        <tissue evidence="1">Muscle</tissue>
    </source>
</reference>
<dbReference type="EMBL" id="SRLO01000032">
    <property type="protein sequence ID" value="TNN83713.1"/>
    <property type="molecule type" value="Genomic_DNA"/>
</dbReference>